<dbReference type="InterPro" id="IPR014854">
    <property type="entry name" value="Nse4_C"/>
</dbReference>
<sequence length="391" mass="42846">MPSATQRTQETQSRAGPSSLGTSRKRAAAAPDPTTSSFTYNPRQDASDQRKVRSDYRTLIAQAEESKRDPSRKPKDLVDFIGKADKVYERVVAPSESILDTKTLTSLSEMGAHMAKKMKLNQDAFDTHEFMTRLARFLGGEAAPLRRGAAARGDSDDEDDNADTRGRDIDRWDWSKLGRLASSVSQRAVTIDFILGPLEIAPKQRKAVTQRRHEEPPAERAAPRALQQQDLQDSAGRESTSAILKVAHLLKQQGPQGVCLFRFAVDPDSFVNTVENFFHVSFLIKENKASLRTDNDGNAIIATAQPPSEDNDDEEQEQEGEGEGEGGEARSKQFIMEIDYPTYLESIQLYDIRQSVIPTRPNRVDSLSGRKALAEVAAAAGSGGGGGGGRV</sequence>
<organism evidence="11">
    <name type="scientific">Sporisorium scitamineum</name>
    <dbReference type="NCBI Taxonomy" id="49012"/>
    <lineage>
        <taxon>Eukaryota</taxon>
        <taxon>Fungi</taxon>
        <taxon>Dikarya</taxon>
        <taxon>Basidiomycota</taxon>
        <taxon>Ustilaginomycotina</taxon>
        <taxon>Ustilaginomycetes</taxon>
        <taxon>Ustilaginales</taxon>
        <taxon>Ustilaginaceae</taxon>
        <taxon>Sporisorium</taxon>
    </lineage>
</organism>
<feature type="compositionally biased region" description="Basic and acidic residues" evidence="8">
    <location>
        <begin position="45"/>
        <end position="54"/>
    </location>
</feature>
<keyword evidence="4 7" id="KW-0233">DNA recombination</keyword>
<protein>
    <recommendedName>
        <fullName evidence="7">Non-structural maintenance of chromosomes element 4</fullName>
    </recommendedName>
</protein>
<dbReference type="PANTHER" id="PTHR16140">
    <property type="entry name" value="NON-STRUCTURAL MAINTENANCE OF CHROMOSOMES ELEMENT 4"/>
    <property type="match status" value="1"/>
</dbReference>
<feature type="compositionally biased region" description="Basic and acidic residues" evidence="8">
    <location>
        <begin position="211"/>
        <end position="222"/>
    </location>
</feature>
<comment type="similarity">
    <text evidence="2 7">Belongs to the NSE4 family.</text>
</comment>
<dbReference type="GO" id="GO:0030915">
    <property type="term" value="C:Smc5-Smc6 complex"/>
    <property type="evidence" value="ECO:0007669"/>
    <property type="project" value="UniProtKB-UniRule"/>
</dbReference>
<evidence type="ECO:0000256" key="2">
    <source>
        <dbReference type="ARBA" id="ARBA00008997"/>
    </source>
</evidence>
<feature type="domain" description="Non-structural maintenance of chromosome element 4 C-terminal" evidence="9">
    <location>
        <begin position="258"/>
        <end position="357"/>
    </location>
</feature>
<evidence type="ECO:0000256" key="6">
    <source>
        <dbReference type="ARBA" id="ARBA00023242"/>
    </source>
</evidence>
<evidence type="ECO:0000259" key="10">
    <source>
        <dbReference type="Pfam" id="PF15412"/>
    </source>
</evidence>
<keyword evidence="3 7" id="KW-0227">DNA damage</keyword>
<dbReference type="GO" id="GO:0005634">
    <property type="term" value="C:nucleus"/>
    <property type="evidence" value="ECO:0007669"/>
    <property type="project" value="UniProtKB-SubCell"/>
</dbReference>
<feature type="region of interest" description="Disordered" evidence="8">
    <location>
        <begin position="295"/>
        <end position="332"/>
    </location>
</feature>
<comment type="subunit">
    <text evidence="7">Component of the SMC5-SMC6 complex.</text>
</comment>
<evidence type="ECO:0000313" key="11">
    <source>
        <dbReference type="EMBL" id="CDU25361.1"/>
    </source>
</evidence>
<feature type="region of interest" description="Disordered" evidence="8">
    <location>
        <begin position="1"/>
        <end position="54"/>
    </location>
</feature>
<gene>
    <name evidence="11" type="ORF">SPSC_05195</name>
</gene>
<dbReference type="PANTHER" id="PTHR16140:SF0">
    <property type="entry name" value="NON-STRUCTURAL MAINTENANCE OF CHROMOSOMES ELEMENT 4"/>
    <property type="match status" value="1"/>
</dbReference>
<accession>A0A127ZGW3</accession>
<reference evidence="11" key="1">
    <citation type="submission" date="2014-06" db="EMBL/GenBank/DDBJ databases">
        <authorList>
            <person name="Ju J."/>
            <person name="Zhang J."/>
        </authorList>
    </citation>
    <scope>NUCLEOTIDE SEQUENCE</scope>
    <source>
        <strain evidence="11">SscI8</strain>
    </source>
</reference>
<evidence type="ECO:0000259" key="9">
    <source>
        <dbReference type="Pfam" id="PF08743"/>
    </source>
</evidence>
<feature type="compositionally biased region" description="Polar residues" evidence="8">
    <location>
        <begin position="1"/>
        <end position="22"/>
    </location>
</feature>
<name>A0A127ZGW3_9BASI</name>
<dbReference type="AlphaFoldDB" id="A0A127ZGW3"/>
<proteinExistence type="inferred from homology"/>
<comment type="subcellular location">
    <subcellularLocation>
        <location evidence="1 7">Nucleus</location>
    </subcellularLocation>
</comment>
<dbReference type="OrthoDB" id="361242at2759"/>
<evidence type="ECO:0000256" key="7">
    <source>
        <dbReference type="RuleBase" id="RU365071"/>
    </source>
</evidence>
<evidence type="ECO:0000256" key="8">
    <source>
        <dbReference type="SAM" id="MobiDB-lite"/>
    </source>
</evidence>
<dbReference type="GO" id="GO:0006310">
    <property type="term" value="P:DNA recombination"/>
    <property type="evidence" value="ECO:0007669"/>
    <property type="project" value="UniProtKB-UniRule"/>
</dbReference>
<feature type="compositionally biased region" description="Polar residues" evidence="8">
    <location>
        <begin position="33"/>
        <end position="44"/>
    </location>
</feature>
<evidence type="ECO:0000256" key="5">
    <source>
        <dbReference type="ARBA" id="ARBA00023204"/>
    </source>
</evidence>
<dbReference type="InterPro" id="IPR027786">
    <property type="entry name" value="Nse4/EID"/>
</dbReference>
<feature type="domain" description="Nse4/EID protein Nse3/MAGE-binding" evidence="10">
    <location>
        <begin position="100"/>
        <end position="160"/>
    </location>
</feature>
<keyword evidence="5 7" id="KW-0234">DNA repair</keyword>
<dbReference type="GO" id="GO:0006281">
    <property type="term" value="P:DNA repair"/>
    <property type="evidence" value="ECO:0007669"/>
    <property type="project" value="UniProtKB-UniRule"/>
</dbReference>
<evidence type="ECO:0000256" key="4">
    <source>
        <dbReference type="ARBA" id="ARBA00023172"/>
    </source>
</evidence>
<dbReference type="EMBL" id="LK056684">
    <property type="protein sequence ID" value="CDU25361.1"/>
    <property type="molecule type" value="Genomic_DNA"/>
</dbReference>
<feature type="region of interest" description="Disordered" evidence="8">
    <location>
        <begin position="204"/>
        <end position="237"/>
    </location>
</feature>
<comment type="function">
    <text evidence="7">Component of the SMC5-SMC6 complex, that promotes sister chromatid alignment after DNA damage and facilitates double-stranded DNA breaks (DSBs) repair via homologous recombination between sister chromatids.</text>
</comment>
<dbReference type="Pfam" id="PF15412">
    <property type="entry name" value="Nse4-Nse3_bdg"/>
    <property type="match status" value="1"/>
</dbReference>
<evidence type="ECO:0000256" key="3">
    <source>
        <dbReference type="ARBA" id="ARBA00022763"/>
    </source>
</evidence>
<keyword evidence="6 7" id="KW-0539">Nucleus</keyword>
<feature type="region of interest" description="Disordered" evidence="8">
    <location>
        <begin position="145"/>
        <end position="167"/>
    </location>
</feature>
<dbReference type="Pfam" id="PF08743">
    <property type="entry name" value="Nse4_C"/>
    <property type="match status" value="1"/>
</dbReference>
<feature type="compositionally biased region" description="Acidic residues" evidence="8">
    <location>
        <begin position="309"/>
        <end position="326"/>
    </location>
</feature>
<evidence type="ECO:0000256" key="1">
    <source>
        <dbReference type="ARBA" id="ARBA00004123"/>
    </source>
</evidence>
<dbReference type="InterPro" id="IPR029225">
    <property type="entry name" value="Nse4_Nse3-bd"/>
</dbReference>